<dbReference type="OrthoDB" id="8052806at2759"/>
<proteinExistence type="predicted"/>
<sequence length="136" mass="15613">MHGYEEMGHMEEEKEEHEPEIPYYIPHQVNTYELNTVTYGTTSAQYLATRTPKQIITDKGGKFPLAAPVVETDFYVDDLVTGVNNEATAVELQRQLIKLFDAGGMKLHKWSSNTRRLGFCFDKDKENIKTLGLKWN</sequence>
<reference evidence="1 2" key="1">
    <citation type="journal article" date="2019" name="Sci. Rep.">
        <title>Orb-weaving spider Araneus ventricosus genome elucidates the spidroin gene catalogue.</title>
        <authorList>
            <person name="Kono N."/>
            <person name="Nakamura H."/>
            <person name="Ohtoshi R."/>
            <person name="Moran D.A.P."/>
            <person name="Shinohara A."/>
            <person name="Yoshida Y."/>
            <person name="Fujiwara M."/>
            <person name="Mori M."/>
            <person name="Tomita M."/>
            <person name="Arakawa K."/>
        </authorList>
    </citation>
    <scope>NUCLEOTIDE SEQUENCE [LARGE SCALE GENOMIC DNA]</scope>
</reference>
<keyword evidence="2" id="KW-1185">Reference proteome</keyword>
<dbReference type="Proteomes" id="UP000499080">
    <property type="component" value="Unassembled WGS sequence"/>
</dbReference>
<organism evidence="1 2">
    <name type="scientific">Araneus ventricosus</name>
    <name type="common">Orbweaver spider</name>
    <name type="synonym">Epeira ventricosa</name>
    <dbReference type="NCBI Taxonomy" id="182803"/>
    <lineage>
        <taxon>Eukaryota</taxon>
        <taxon>Metazoa</taxon>
        <taxon>Ecdysozoa</taxon>
        <taxon>Arthropoda</taxon>
        <taxon>Chelicerata</taxon>
        <taxon>Arachnida</taxon>
        <taxon>Araneae</taxon>
        <taxon>Araneomorphae</taxon>
        <taxon>Entelegynae</taxon>
        <taxon>Araneoidea</taxon>
        <taxon>Araneidae</taxon>
        <taxon>Araneus</taxon>
    </lineage>
</organism>
<comment type="caution">
    <text evidence="1">The sequence shown here is derived from an EMBL/GenBank/DDBJ whole genome shotgun (WGS) entry which is preliminary data.</text>
</comment>
<evidence type="ECO:0000313" key="2">
    <source>
        <dbReference type="Proteomes" id="UP000499080"/>
    </source>
</evidence>
<dbReference type="EMBL" id="BGPR01020421">
    <property type="protein sequence ID" value="GBN84615.1"/>
    <property type="molecule type" value="Genomic_DNA"/>
</dbReference>
<evidence type="ECO:0000313" key="1">
    <source>
        <dbReference type="EMBL" id="GBN84615.1"/>
    </source>
</evidence>
<accession>A0A4Y2SBH6</accession>
<dbReference type="AlphaFoldDB" id="A0A4Y2SBH6"/>
<dbReference type="PANTHER" id="PTHR47331">
    <property type="entry name" value="PHD-TYPE DOMAIN-CONTAINING PROTEIN"/>
    <property type="match status" value="1"/>
</dbReference>
<gene>
    <name evidence="1" type="ORF">AVEN_189048_1</name>
</gene>
<protein>
    <submittedName>
        <fullName evidence="1">Uncharacterized protein</fullName>
    </submittedName>
</protein>
<name>A0A4Y2SBH6_ARAVE</name>